<dbReference type="Gene3D" id="3.30.1330.200">
    <property type="match status" value="1"/>
</dbReference>
<keyword evidence="1 3" id="KW-0145">Chemotaxis</keyword>
<gene>
    <name evidence="3 5" type="primary">cheD</name>
    <name evidence="5" type="ORF">WKW77_08580</name>
</gene>
<protein>
    <recommendedName>
        <fullName evidence="3">Probable chemoreceptor glutamine deamidase CheD</fullName>
        <ecNumber evidence="3">3.5.1.44</ecNumber>
    </recommendedName>
</protein>
<name>A0ABU8VC49_9BURK</name>
<comment type="similarity">
    <text evidence="3">Belongs to the CheD family.</text>
</comment>
<evidence type="ECO:0000256" key="1">
    <source>
        <dbReference type="ARBA" id="ARBA00022500"/>
    </source>
</evidence>
<dbReference type="HAMAP" id="MF_01440">
    <property type="entry name" value="CheD"/>
    <property type="match status" value="1"/>
</dbReference>
<evidence type="ECO:0000256" key="3">
    <source>
        <dbReference type="HAMAP-Rule" id="MF_01440"/>
    </source>
</evidence>
<sequence>MNPVAPGSVASHHYFDRDVGSMAVKLLPSEYYVTTTDTVLTTVLGSCVSACLVDIDNGVAGMNHFMLPDDGDASARDQAESMRYGAYAMDVLIRDLLRAGARRERLQAKVFGGGAVLANMTTLNIGDRNADFVLRYLRAERIAIAAQDLRGPYARRVCFIPASGKAVVRKLRGQAEVQTIRQEEGELLRKLVSPRANPGLFRPNNHAAGDTSPSAKNKGSW</sequence>
<accession>A0ABU8VC49</accession>
<keyword evidence="2 3" id="KW-0378">Hydrolase</keyword>
<dbReference type="GO" id="GO:0050568">
    <property type="term" value="F:protein-glutamine glutaminase activity"/>
    <property type="evidence" value="ECO:0007669"/>
    <property type="project" value="UniProtKB-EC"/>
</dbReference>
<dbReference type="InterPro" id="IPR038592">
    <property type="entry name" value="CheD-like_sf"/>
</dbReference>
<comment type="catalytic activity">
    <reaction evidence="3">
        <text>L-glutaminyl-[protein] + H2O = L-glutamyl-[protein] + NH4(+)</text>
        <dbReference type="Rhea" id="RHEA:16441"/>
        <dbReference type="Rhea" id="RHEA-COMP:10207"/>
        <dbReference type="Rhea" id="RHEA-COMP:10208"/>
        <dbReference type="ChEBI" id="CHEBI:15377"/>
        <dbReference type="ChEBI" id="CHEBI:28938"/>
        <dbReference type="ChEBI" id="CHEBI:29973"/>
        <dbReference type="ChEBI" id="CHEBI:30011"/>
        <dbReference type="EC" id="3.5.1.44"/>
    </reaction>
</comment>
<evidence type="ECO:0000313" key="5">
    <source>
        <dbReference type="EMBL" id="MEJ8811123.1"/>
    </source>
</evidence>
<dbReference type="EMBL" id="JBBKZU010000003">
    <property type="protein sequence ID" value="MEJ8811123.1"/>
    <property type="molecule type" value="Genomic_DNA"/>
</dbReference>
<dbReference type="PANTHER" id="PTHR35147">
    <property type="entry name" value="CHEMORECEPTOR GLUTAMINE DEAMIDASE CHED-RELATED"/>
    <property type="match status" value="1"/>
</dbReference>
<dbReference type="NCBIfam" id="NF010013">
    <property type="entry name" value="PRK13487.1"/>
    <property type="match status" value="1"/>
</dbReference>
<comment type="function">
    <text evidence="3">Probably deamidates glutamine residues to glutamate on methyl-accepting chemotaxis receptors (MCPs), playing an important role in chemotaxis.</text>
</comment>
<dbReference type="RefSeq" id="WP_340356436.1">
    <property type="nucleotide sequence ID" value="NZ_JBBKZU010000003.1"/>
</dbReference>
<comment type="caution">
    <text evidence="5">The sequence shown here is derived from an EMBL/GenBank/DDBJ whole genome shotgun (WGS) entry which is preliminary data.</text>
</comment>
<dbReference type="InterPro" id="IPR005659">
    <property type="entry name" value="Chemorcpt_Glu_NH3ase_CheD"/>
</dbReference>
<keyword evidence="6" id="KW-1185">Reference proteome</keyword>
<evidence type="ECO:0000256" key="2">
    <source>
        <dbReference type="ARBA" id="ARBA00022801"/>
    </source>
</evidence>
<reference evidence="5 6" key="1">
    <citation type="submission" date="2024-03" db="EMBL/GenBank/DDBJ databases">
        <title>Novel species of the genus Variovorax.</title>
        <authorList>
            <person name="Liu Q."/>
            <person name="Xin Y.-H."/>
        </authorList>
    </citation>
    <scope>NUCLEOTIDE SEQUENCE [LARGE SCALE GENOMIC DNA]</scope>
    <source>
        <strain evidence="5 6">KACC 18899</strain>
    </source>
</reference>
<dbReference type="Proteomes" id="UP001365846">
    <property type="component" value="Unassembled WGS sequence"/>
</dbReference>
<feature type="compositionally biased region" description="Polar residues" evidence="4">
    <location>
        <begin position="211"/>
        <end position="221"/>
    </location>
</feature>
<dbReference type="InterPro" id="IPR011324">
    <property type="entry name" value="Cytotoxic_necrot_fac-like_cat"/>
</dbReference>
<dbReference type="SUPFAM" id="SSF64438">
    <property type="entry name" value="CNF1/YfiH-like putative cysteine hydrolases"/>
    <property type="match status" value="1"/>
</dbReference>
<dbReference type="CDD" id="cd16352">
    <property type="entry name" value="CheD"/>
    <property type="match status" value="1"/>
</dbReference>
<evidence type="ECO:0000256" key="4">
    <source>
        <dbReference type="SAM" id="MobiDB-lite"/>
    </source>
</evidence>
<dbReference type="Pfam" id="PF03975">
    <property type="entry name" value="CheD"/>
    <property type="match status" value="1"/>
</dbReference>
<evidence type="ECO:0000313" key="6">
    <source>
        <dbReference type="Proteomes" id="UP001365846"/>
    </source>
</evidence>
<dbReference type="EC" id="3.5.1.44" evidence="3"/>
<feature type="region of interest" description="Disordered" evidence="4">
    <location>
        <begin position="195"/>
        <end position="221"/>
    </location>
</feature>
<organism evidence="5 6">
    <name type="scientific">Variovorax ureilyticus</name>
    <dbReference type="NCBI Taxonomy" id="1836198"/>
    <lineage>
        <taxon>Bacteria</taxon>
        <taxon>Pseudomonadati</taxon>
        <taxon>Pseudomonadota</taxon>
        <taxon>Betaproteobacteria</taxon>
        <taxon>Burkholderiales</taxon>
        <taxon>Comamonadaceae</taxon>
        <taxon>Variovorax</taxon>
    </lineage>
</organism>
<dbReference type="PANTHER" id="PTHR35147:SF2">
    <property type="entry name" value="CHEMORECEPTOR GLUTAMINE DEAMIDASE CHED-RELATED"/>
    <property type="match status" value="1"/>
</dbReference>
<proteinExistence type="inferred from homology"/>